<evidence type="ECO:0000256" key="1">
    <source>
        <dbReference type="SAM" id="Phobius"/>
    </source>
</evidence>
<sequence length="236" mass="26620">MKILKVVPPLFLFIGLSALVGAGVTGYNSYRFVTTAEPTVGVVLEVRREIGRDSDGNQTVRYYPVVRYQGPNGMATYRSRSGSSSPRFSVGELVPMLYDPANPRNVRMDDFFDLWTATVLFSVFGVIFTLVGGSAVFVFVRRANIVKTLKRNGHRVRARIEGVGRNNSLQVNGRSPWRISCQWHDPSTRRVHVFFSDNLWFDPSQYIEKGQEVDVLVDLRNPKRHYVDTSFLPAAG</sequence>
<feature type="domain" description="DUF3592" evidence="2">
    <location>
        <begin position="39"/>
        <end position="111"/>
    </location>
</feature>
<keyword evidence="1" id="KW-0472">Membrane</keyword>
<dbReference type="RefSeq" id="WP_116303728.1">
    <property type="nucleotide sequence ID" value="NZ_NFZV01000027.1"/>
</dbReference>
<feature type="transmembrane region" description="Helical" evidence="1">
    <location>
        <begin position="114"/>
        <end position="140"/>
    </location>
</feature>
<keyword evidence="1" id="KW-0812">Transmembrane</keyword>
<reference evidence="4" key="1">
    <citation type="submission" date="2017-05" db="EMBL/GenBank/DDBJ databases">
        <authorList>
            <person name="Sharma S."/>
            <person name="Sidhu C."/>
            <person name="Pinnaka A.K."/>
        </authorList>
    </citation>
    <scope>NUCLEOTIDE SEQUENCE [LARGE SCALE GENOMIC DNA]</scope>
    <source>
        <strain evidence="4">AK93</strain>
    </source>
</reference>
<evidence type="ECO:0000313" key="3">
    <source>
        <dbReference type="EMBL" id="RFA32701.1"/>
    </source>
</evidence>
<comment type="caution">
    <text evidence="3">The sequence shown here is derived from an EMBL/GenBank/DDBJ whole genome shotgun (WGS) entry which is preliminary data.</text>
</comment>
<protein>
    <recommendedName>
        <fullName evidence="2">DUF3592 domain-containing protein</fullName>
    </recommendedName>
</protein>
<dbReference type="OrthoDB" id="2242169at2"/>
<organism evidence="3 4">
    <name type="scientific">Alkalilimnicola ehrlichii</name>
    <dbReference type="NCBI Taxonomy" id="351052"/>
    <lineage>
        <taxon>Bacteria</taxon>
        <taxon>Pseudomonadati</taxon>
        <taxon>Pseudomonadota</taxon>
        <taxon>Gammaproteobacteria</taxon>
        <taxon>Chromatiales</taxon>
        <taxon>Ectothiorhodospiraceae</taxon>
        <taxon>Alkalilimnicola</taxon>
    </lineage>
</organism>
<dbReference type="EMBL" id="NFZW01000026">
    <property type="protein sequence ID" value="RFA32701.1"/>
    <property type="molecule type" value="Genomic_DNA"/>
</dbReference>
<dbReference type="AlphaFoldDB" id="A0A3E0WKN1"/>
<dbReference type="InterPro" id="IPR021994">
    <property type="entry name" value="DUF3592"/>
</dbReference>
<accession>A0A3E0WKN1</accession>
<name>A0A3E0WKN1_9GAMM</name>
<keyword evidence="1" id="KW-1133">Transmembrane helix</keyword>
<keyword evidence="4" id="KW-1185">Reference proteome</keyword>
<evidence type="ECO:0000259" key="2">
    <source>
        <dbReference type="Pfam" id="PF12158"/>
    </source>
</evidence>
<gene>
    <name evidence="3" type="ORF">CAL65_19045</name>
</gene>
<proteinExistence type="predicted"/>
<dbReference type="Proteomes" id="UP000256763">
    <property type="component" value="Unassembled WGS sequence"/>
</dbReference>
<dbReference type="Pfam" id="PF12158">
    <property type="entry name" value="DUF3592"/>
    <property type="match status" value="1"/>
</dbReference>
<evidence type="ECO:0000313" key="4">
    <source>
        <dbReference type="Proteomes" id="UP000256763"/>
    </source>
</evidence>